<dbReference type="PROSITE" id="PS51898">
    <property type="entry name" value="TYR_RECOMBINASE"/>
    <property type="match status" value="1"/>
</dbReference>
<evidence type="ECO:0000313" key="6">
    <source>
        <dbReference type="EMBL" id="MDT2369629.1"/>
    </source>
</evidence>
<dbReference type="InterPro" id="IPR010998">
    <property type="entry name" value="Integrase_recombinase_N"/>
</dbReference>
<reference evidence="6" key="5">
    <citation type="submission" date="2023-03" db="EMBL/GenBank/DDBJ databases">
        <authorList>
            <person name="Shen W."/>
            <person name="Cai J."/>
        </authorList>
    </citation>
    <scope>NUCLEOTIDE SEQUENCE</scope>
    <source>
        <strain evidence="6">B1010-2</strain>
    </source>
</reference>
<dbReference type="InterPro" id="IPR002104">
    <property type="entry name" value="Integrase_catalytic"/>
</dbReference>
<dbReference type="EMBL" id="FKLM01000004">
    <property type="protein sequence ID" value="SAY72189.1"/>
    <property type="molecule type" value="Genomic_DNA"/>
</dbReference>
<dbReference type="GO" id="GO:0003677">
    <property type="term" value="F:DNA binding"/>
    <property type="evidence" value="ECO:0007669"/>
    <property type="project" value="UniProtKB-KW"/>
</dbReference>
<dbReference type="RefSeq" id="WP_002286587.1">
    <property type="nucleotide sequence ID" value="NZ_AP027221.1"/>
</dbReference>
<dbReference type="OMA" id="MDFHHHL"/>
<dbReference type="Pfam" id="PF13102">
    <property type="entry name" value="Phage_int_SAM_5"/>
    <property type="match status" value="1"/>
</dbReference>
<dbReference type="InterPro" id="IPR050090">
    <property type="entry name" value="Tyrosine_recombinase_XerCD"/>
</dbReference>
<reference evidence="9 10" key="1">
    <citation type="submission" date="2016-04" db="EMBL/GenBank/DDBJ databases">
        <authorList>
            <person name="Millard A."/>
        </authorList>
    </citation>
    <scope>NUCLEOTIDE SEQUENCE [LARGE SCALE GENOMIC DNA]</scope>
    <source>
        <strain evidence="9">Isolate 22</strain>
    </source>
</reference>
<keyword evidence="2" id="KW-0238">DNA-binding</keyword>
<evidence type="ECO:0000313" key="13">
    <source>
        <dbReference type="Proteomes" id="UP000469871"/>
    </source>
</evidence>
<evidence type="ECO:0000313" key="7">
    <source>
        <dbReference type="EMBL" id="OOL82956.1"/>
    </source>
</evidence>
<dbReference type="InterPro" id="IPR011010">
    <property type="entry name" value="DNA_brk_join_enz"/>
</dbReference>
<protein>
    <submittedName>
        <fullName evidence="7">Site-specific integrase</fullName>
    </submittedName>
    <submittedName>
        <fullName evidence="9">Site-specific tyrosine recombinase XerC-family protein</fullName>
    </submittedName>
    <submittedName>
        <fullName evidence="6">Tyrosine-type recombinase/integrase</fullName>
    </submittedName>
</protein>
<name>A0A133CJD6_ENTFC</name>
<proteinExistence type="inferred from homology"/>
<dbReference type="InterPro" id="IPR025269">
    <property type="entry name" value="SAM-like_dom"/>
</dbReference>
<dbReference type="PANTHER" id="PTHR30349:SF64">
    <property type="entry name" value="PROPHAGE INTEGRASE INTD-RELATED"/>
    <property type="match status" value="1"/>
</dbReference>
<reference evidence="7 11" key="2">
    <citation type="submission" date="2017-02" db="EMBL/GenBank/DDBJ databases">
        <title>Clonality and virulence of isolates of VRE in Hematopoietic Stem Cell Transplanted (HSCT) patients.</title>
        <authorList>
            <person name="Marchi A.P."/>
            <person name="Martins R.C."/>
            <person name="Marie S.K."/>
            <person name="Levin A.S."/>
            <person name="Costa S.F."/>
        </authorList>
    </citation>
    <scope>NUCLEOTIDE SEQUENCE [LARGE SCALE GENOMIC DNA]</scope>
    <source>
        <strain evidence="7 11">LIM1759</strain>
    </source>
</reference>
<dbReference type="CDD" id="cd01189">
    <property type="entry name" value="INT_ICEBs1_C_like"/>
    <property type="match status" value="1"/>
</dbReference>
<dbReference type="EMBL" id="WEFP01000001">
    <property type="protein sequence ID" value="KAB7576814.1"/>
    <property type="molecule type" value="Genomic_DNA"/>
</dbReference>
<dbReference type="Gene3D" id="1.10.150.130">
    <property type="match status" value="1"/>
</dbReference>
<gene>
    <name evidence="9" type="primary">xerC_2</name>
    <name evidence="7" type="ORF">B1P95_06705</name>
    <name evidence="8" type="ORF">DKP91_05215</name>
    <name evidence="9" type="ORF">DTPHA_600341</name>
    <name evidence="5" type="ORF">GBM73_05585</name>
    <name evidence="6" type="ORF">P6Z85_05580</name>
</gene>
<dbReference type="Proteomes" id="UP000469871">
    <property type="component" value="Unassembled WGS sequence"/>
</dbReference>
<dbReference type="AlphaFoldDB" id="A0A133CJD6"/>
<evidence type="ECO:0000256" key="1">
    <source>
        <dbReference type="ARBA" id="ARBA00008857"/>
    </source>
</evidence>
<dbReference type="Proteomes" id="UP000183509">
    <property type="component" value="Unassembled WGS sequence"/>
</dbReference>
<evidence type="ECO:0000256" key="2">
    <source>
        <dbReference type="ARBA" id="ARBA00023125"/>
    </source>
</evidence>
<evidence type="ECO:0000313" key="10">
    <source>
        <dbReference type="Proteomes" id="UP000183509"/>
    </source>
</evidence>
<reference evidence="8 12" key="3">
    <citation type="submission" date="2018-05" db="EMBL/GenBank/DDBJ databases">
        <title>Vancomycin-resistant Enterococcus faecium strain from Chelyabinsk, Russia.</title>
        <authorList>
            <person name="Gostev V."/>
            <person name="Goncharov A."/>
            <person name="Kolodzhieva V."/>
            <person name="Suvorov A."/>
            <person name="Sidorenko S."/>
            <person name="Zueva L."/>
        </authorList>
    </citation>
    <scope>NUCLEOTIDE SEQUENCE [LARGE SCALE GENOMIC DNA]</scope>
    <source>
        <strain evidence="8 12">20</strain>
    </source>
</reference>
<dbReference type="Gene3D" id="1.10.443.10">
    <property type="entry name" value="Intergrase catalytic core"/>
    <property type="match status" value="1"/>
</dbReference>
<sequence length="379" mass="44204">MARLVKRGNSWQYEISYKKDDGKYTKIRKSGFKTKGEAKDAANELEYNLNKGLKGDRKNLLLSDYFEDWMQLYKEGTVSPITYRKYEDTLMNIKKYMPAVLISDLDRVGYQRFLNKYAKDHVKSTVIKFNNHIRASLKDAVEEGLIPFDPTRKAVIKGKDSLKPKEDKYLDYDQFKSLMKLVEENLSAQYSSPMLVLVAGATGMRFAELLGLTWEDIDFEDQIITINKTWNYKLNEWGKTKNETSNRKISIDKHTIDLLKKFKINQKELFENFEIKNPHNFVFFNLKNGLVSSNAVSKYLRKKLKELGIEKQFTLHGLRHTHASILLYQGVNILSVSKRLGHSSLETTMSTYLHIVRELEDQDKEKINTVFDSLYKNDN</sequence>
<dbReference type="Pfam" id="PF14657">
    <property type="entry name" value="Arm-DNA-bind_4"/>
    <property type="match status" value="1"/>
</dbReference>
<comment type="similarity">
    <text evidence="1">Belongs to the 'phage' integrase family.</text>
</comment>
<evidence type="ECO:0000313" key="11">
    <source>
        <dbReference type="Proteomes" id="UP000191171"/>
    </source>
</evidence>
<evidence type="ECO:0000313" key="8">
    <source>
        <dbReference type="EMBL" id="PZM56189.1"/>
    </source>
</evidence>
<evidence type="ECO:0000259" key="4">
    <source>
        <dbReference type="PROSITE" id="PS51898"/>
    </source>
</evidence>
<dbReference type="Proteomes" id="UP000191171">
    <property type="component" value="Unassembled WGS sequence"/>
</dbReference>
<comment type="caution">
    <text evidence="7">The sequence shown here is derived from an EMBL/GenBank/DDBJ whole genome shotgun (WGS) entry which is preliminary data.</text>
</comment>
<dbReference type="Proteomes" id="UP001260956">
    <property type="component" value="Unassembled WGS sequence"/>
</dbReference>
<organism evidence="7 11">
    <name type="scientific">Enterococcus faecium</name>
    <name type="common">Streptococcus faecium</name>
    <dbReference type="NCBI Taxonomy" id="1352"/>
    <lineage>
        <taxon>Bacteria</taxon>
        <taxon>Bacillati</taxon>
        <taxon>Bacillota</taxon>
        <taxon>Bacilli</taxon>
        <taxon>Lactobacillales</taxon>
        <taxon>Enterococcaceae</taxon>
        <taxon>Enterococcus</taxon>
    </lineage>
</organism>
<dbReference type="Proteomes" id="UP000249070">
    <property type="component" value="Unassembled WGS sequence"/>
</dbReference>
<dbReference type="PANTHER" id="PTHR30349">
    <property type="entry name" value="PHAGE INTEGRASE-RELATED"/>
    <property type="match status" value="1"/>
</dbReference>
<dbReference type="SUPFAM" id="SSF56349">
    <property type="entry name" value="DNA breaking-rejoining enzymes"/>
    <property type="match status" value="1"/>
</dbReference>
<keyword evidence="3" id="KW-0233">DNA recombination</keyword>
<feature type="domain" description="Tyr recombinase" evidence="4">
    <location>
        <begin position="165"/>
        <end position="368"/>
    </location>
</feature>
<dbReference type="InterPro" id="IPR028259">
    <property type="entry name" value="AP2-like_int_N"/>
</dbReference>
<evidence type="ECO:0000313" key="12">
    <source>
        <dbReference type="Proteomes" id="UP000249070"/>
    </source>
</evidence>
<reference evidence="5 13" key="4">
    <citation type="submission" date="2019-10" db="EMBL/GenBank/DDBJ databases">
        <title>Evolutionary dynamics of vancomycin-resistant Enterococcus faecium during gastrointestinal tract colonization and bloodstream infection in immunocompromised pediatric patients.</title>
        <authorList>
            <person name="Chilambi G.S."/>
            <person name="Nordstrom H.R."/>
            <person name="Evans D.R."/>
            <person name="Ferrolino J."/>
            <person name="Hayden R.T."/>
            <person name="Maron G.M."/>
            <person name="Vo A.N."/>
            <person name="Gilmore M.S."/>
            <person name="Wolf J."/>
            <person name="Rosch J.W."/>
            <person name="Van Tyne D."/>
        </authorList>
    </citation>
    <scope>NUCLEOTIDE SEQUENCE [LARGE SCALE GENOMIC DNA]</scope>
    <source>
        <strain evidence="5 13">VRECG27</strain>
    </source>
</reference>
<accession>A0A133CJD6</accession>
<evidence type="ECO:0000313" key="9">
    <source>
        <dbReference type="EMBL" id="SAY72189.1"/>
    </source>
</evidence>
<dbReference type="GO" id="GO:0015074">
    <property type="term" value="P:DNA integration"/>
    <property type="evidence" value="ECO:0007669"/>
    <property type="project" value="InterPro"/>
</dbReference>
<dbReference type="EMBL" id="JARPTX010000013">
    <property type="protein sequence ID" value="MDT2369629.1"/>
    <property type="molecule type" value="Genomic_DNA"/>
</dbReference>
<dbReference type="EMBL" id="MVGJ01000030">
    <property type="protein sequence ID" value="OOL82956.1"/>
    <property type="molecule type" value="Genomic_DNA"/>
</dbReference>
<dbReference type="GO" id="GO:0006310">
    <property type="term" value="P:DNA recombination"/>
    <property type="evidence" value="ECO:0007669"/>
    <property type="project" value="UniProtKB-KW"/>
</dbReference>
<evidence type="ECO:0000256" key="3">
    <source>
        <dbReference type="ARBA" id="ARBA00023172"/>
    </source>
</evidence>
<dbReference type="EMBL" id="QHGU01000018">
    <property type="protein sequence ID" value="PZM56189.1"/>
    <property type="molecule type" value="Genomic_DNA"/>
</dbReference>
<dbReference type="InterPro" id="IPR013762">
    <property type="entry name" value="Integrase-like_cat_sf"/>
</dbReference>
<evidence type="ECO:0000313" key="5">
    <source>
        <dbReference type="EMBL" id="KAB7576814.1"/>
    </source>
</evidence>
<dbReference type="Pfam" id="PF00589">
    <property type="entry name" value="Phage_integrase"/>
    <property type="match status" value="1"/>
</dbReference>